<dbReference type="Pfam" id="PF13490">
    <property type="entry name" value="zf-HC2"/>
    <property type="match status" value="1"/>
</dbReference>
<dbReference type="InterPro" id="IPR027383">
    <property type="entry name" value="Znf_put"/>
</dbReference>
<keyword evidence="1" id="KW-1133">Transmembrane helix</keyword>
<dbReference type="InterPro" id="IPR041916">
    <property type="entry name" value="Anti_sigma_zinc_sf"/>
</dbReference>
<keyword evidence="1" id="KW-0812">Transmembrane</keyword>
<proteinExistence type="predicted"/>
<keyword evidence="4" id="KW-1185">Reference proteome</keyword>
<dbReference type="AlphaFoldDB" id="A0A1I4WDQ1"/>
<name>A0A1I4WDQ1_9HYPH</name>
<dbReference type="Proteomes" id="UP000233491">
    <property type="component" value="Unassembled WGS sequence"/>
</dbReference>
<evidence type="ECO:0000256" key="1">
    <source>
        <dbReference type="SAM" id="Phobius"/>
    </source>
</evidence>
<gene>
    <name evidence="3" type="ORF">CXZ10_12945</name>
</gene>
<dbReference type="RefSeq" id="WP_101289753.1">
    <property type="nucleotide sequence ID" value="NZ_FOUQ01000016.1"/>
</dbReference>
<keyword evidence="1" id="KW-0472">Membrane</keyword>
<evidence type="ECO:0000313" key="3">
    <source>
        <dbReference type="EMBL" id="PKR89010.1"/>
    </source>
</evidence>
<feature type="transmembrane region" description="Helical" evidence="1">
    <location>
        <begin position="84"/>
        <end position="104"/>
    </location>
</feature>
<comment type="caution">
    <text evidence="3">The sequence shown here is derived from an EMBL/GenBank/DDBJ whole genome shotgun (WGS) entry which is preliminary data.</text>
</comment>
<dbReference type="Gene3D" id="1.10.10.1320">
    <property type="entry name" value="Anti-sigma factor, zinc-finger domain"/>
    <property type="match status" value="1"/>
</dbReference>
<accession>A0A1I4WDQ1</accession>
<evidence type="ECO:0000259" key="2">
    <source>
        <dbReference type="Pfam" id="PF13490"/>
    </source>
</evidence>
<dbReference type="EMBL" id="PJNW01000009">
    <property type="protein sequence ID" value="PKR89010.1"/>
    <property type="molecule type" value="Genomic_DNA"/>
</dbReference>
<feature type="domain" description="Putative zinc-finger" evidence="2">
    <location>
        <begin position="10"/>
        <end position="33"/>
    </location>
</feature>
<evidence type="ECO:0000313" key="4">
    <source>
        <dbReference type="Proteomes" id="UP000233491"/>
    </source>
</evidence>
<reference evidence="3 4" key="1">
    <citation type="submission" date="2017-12" db="EMBL/GenBank/DDBJ databases">
        <title>Anaerobic carbon monoxide metabolism by Pleomorphomonas carboxyditropha sp. nov., a new mesophilic hydrogenogenic carboxidotroph.</title>
        <authorList>
            <person name="Esquivel-Elizondo S."/>
            <person name="Krajmalnik-Brown R."/>
        </authorList>
    </citation>
    <scope>NUCLEOTIDE SEQUENCE [LARGE SCALE GENOMIC DNA]</scope>
    <source>
        <strain evidence="3 4">R5-392</strain>
    </source>
</reference>
<dbReference type="OrthoDB" id="7187254at2"/>
<protein>
    <submittedName>
        <fullName evidence="3">Anti-sigma factor</fullName>
    </submittedName>
</protein>
<sequence>MNQRTTITEADLNAYVDGELTPERRAVVEAHLADHPVDRERVAAWREQTATLRSLYGHVAEETPPARLTPWRLAAERRRNLSRFAMATAAAMVLVVSGAVGGWVGRGLILPAQSEMTLVSEAEAAHTLYVPEVLHPVEVTGEEGSHLTKWLSKRLDRTLIIPDLSSEGFSLVGGRLLPAARSAAALLMYENRDGARVTLYVVPKDGGETAMRFSSVGDLTAVSWQAEALGCVLVGSLPRETLTKLAKASYGTLDAGSDI</sequence>
<organism evidence="3 4">
    <name type="scientific">Pleomorphomonas diazotrophica</name>
    <dbReference type="NCBI Taxonomy" id="1166257"/>
    <lineage>
        <taxon>Bacteria</taxon>
        <taxon>Pseudomonadati</taxon>
        <taxon>Pseudomonadota</taxon>
        <taxon>Alphaproteobacteria</taxon>
        <taxon>Hyphomicrobiales</taxon>
        <taxon>Pleomorphomonadaceae</taxon>
        <taxon>Pleomorphomonas</taxon>
    </lineage>
</organism>